<evidence type="ECO:0000259" key="1">
    <source>
        <dbReference type="Pfam" id="PF14970"/>
    </source>
</evidence>
<dbReference type="InterPro" id="IPR043535">
    <property type="entry name" value="TEDC1"/>
</dbReference>
<evidence type="ECO:0000313" key="3">
    <source>
        <dbReference type="Proteomes" id="UP000281406"/>
    </source>
</evidence>
<evidence type="ECO:0000313" key="2">
    <source>
        <dbReference type="EMBL" id="ROL53587.1"/>
    </source>
</evidence>
<dbReference type="EMBL" id="RJVU01008125">
    <property type="protein sequence ID" value="ROL53587.1"/>
    <property type="molecule type" value="Genomic_DNA"/>
</dbReference>
<reference evidence="2 3" key="1">
    <citation type="submission" date="2018-10" db="EMBL/GenBank/DDBJ databases">
        <title>Genome assembly for a Yunnan-Guizhou Plateau 3E fish, Anabarilius grahami (Regan), and its evolutionary and genetic applications.</title>
        <authorList>
            <person name="Jiang W."/>
        </authorList>
    </citation>
    <scope>NUCLEOTIDE SEQUENCE [LARGE SCALE GENOMIC DNA]</scope>
    <source>
        <strain evidence="2">AG-KIZ</strain>
        <tissue evidence="2">Muscle</tissue>
    </source>
</reference>
<proteinExistence type="predicted"/>
<dbReference type="Proteomes" id="UP000281406">
    <property type="component" value="Unassembled WGS sequence"/>
</dbReference>
<dbReference type="AlphaFoldDB" id="A0A3N0Z533"/>
<dbReference type="PANTHER" id="PTHR35076">
    <property type="entry name" value="TUBULIN EPSILON AND DELTA COMPLEX PROTEIN 1"/>
    <property type="match status" value="1"/>
</dbReference>
<feature type="domain" description="Tubulin epsilon and delta complex protein 1" evidence="1">
    <location>
        <begin position="102"/>
        <end position="235"/>
    </location>
</feature>
<dbReference type="InterPro" id="IPR027996">
    <property type="entry name" value="TEDC1_dom"/>
</dbReference>
<comment type="caution">
    <text evidence="2">The sequence shown here is derived from an EMBL/GenBank/DDBJ whole genome shotgun (WGS) entry which is preliminary data.</text>
</comment>
<keyword evidence="3" id="KW-1185">Reference proteome</keyword>
<dbReference type="OrthoDB" id="9906141at2759"/>
<protein>
    <recommendedName>
        <fullName evidence="1">Tubulin epsilon and delta complex protein 1 domain-containing protein</fullName>
    </recommendedName>
</protein>
<dbReference type="Pfam" id="PF14970">
    <property type="entry name" value="TEDC1"/>
    <property type="match status" value="1"/>
</dbReference>
<accession>A0A3N0Z533</accession>
<dbReference type="PANTHER" id="PTHR35076:SF1">
    <property type="entry name" value="TUBULIN EPSILON AND DELTA COMPLEX PROTEIN 1"/>
    <property type="match status" value="1"/>
</dbReference>
<organism evidence="2 3">
    <name type="scientific">Anabarilius grahami</name>
    <name type="common">Kanglang fish</name>
    <name type="synonym">Barilius grahami</name>
    <dbReference type="NCBI Taxonomy" id="495550"/>
    <lineage>
        <taxon>Eukaryota</taxon>
        <taxon>Metazoa</taxon>
        <taxon>Chordata</taxon>
        <taxon>Craniata</taxon>
        <taxon>Vertebrata</taxon>
        <taxon>Euteleostomi</taxon>
        <taxon>Actinopterygii</taxon>
        <taxon>Neopterygii</taxon>
        <taxon>Teleostei</taxon>
        <taxon>Ostariophysi</taxon>
        <taxon>Cypriniformes</taxon>
        <taxon>Xenocyprididae</taxon>
        <taxon>Xenocypridinae</taxon>
        <taxon>Xenocypridinae incertae sedis</taxon>
        <taxon>Anabarilius</taxon>
    </lineage>
</organism>
<gene>
    <name evidence="2" type="ORF">DPX16_4359</name>
</gene>
<sequence length="418" mass="46422">MQREKSVKVKEVITSLCKLLSGLSVESIPTAEAFRRAKFNRKDAALDMWSLLSRLLLRAFALDCACSSSSRDFDMQLLFVRSALWHCGYGAPWVVGPRPPSHIEEVGSRDLLLAFGWVLSSGNLLDFLLAEKVHQLDMLSSAPVIHLGLLPGQDDVVERGPGEDATVKTEQVISSISPSAVCQPHVTGSLHSNTTSTALDKELERIQVLNGILEAYLDWKLHEPLFWCWMDSVIDSSLTDASEVDPADWPPGERAVTVRCPHGDKTRRAVRQLDKMLLRLQTELRARRIKQSTLTLTSQGGHQGASRLSERQRMEVKKVAGYLEGLHLTNTSAIISSGFLPCLQDPQPTKPPHRFHNGEPGLAVTAGKLQASTALGELTEREVVLQWQLKRLRQNMKVELQRQASTMEGVVLIPPIKR</sequence>
<name>A0A3N0Z533_ANAGA</name>